<dbReference type="Proteomes" id="UP000054342">
    <property type="component" value="Unassembled WGS sequence"/>
</dbReference>
<dbReference type="RefSeq" id="XP_013309652.1">
    <property type="nucleotide sequence ID" value="XM_013454198.1"/>
</dbReference>
<accession>A0A0D2E0Y7</accession>
<sequence length="114" mass="12033">MQDTRGGHAGDYKPDSLDANQHGIAQNTIDEQKSNYGAKTAVDRDVGRHMPTSMSTTAPSLPEVAGGKSLSESVDEALKGTAGQAARDKAERIDDSVKVGDDQDLHEKAASKQP</sequence>
<dbReference type="AlphaFoldDB" id="A0A0D2E0Y7"/>
<name>A0A0D2E0Y7_9EURO</name>
<feature type="compositionally biased region" description="Basic and acidic residues" evidence="1">
    <location>
        <begin position="1"/>
        <end position="16"/>
    </location>
</feature>
<gene>
    <name evidence="2" type="ORF">PV05_10782</name>
</gene>
<evidence type="ECO:0000313" key="3">
    <source>
        <dbReference type="Proteomes" id="UP000054342"/>
    </source>
</evidence>
<dbReference type="GeneID" id="25332690"/>
<feature type="compositionally biased region" description="Basic and acidic residues" evidence="1">
    <location>
        <begin position="86"/>
        <end position="114"/>
    </location>
</feature>
<feature type="region of interest" description="Disordered" evidence="1">
    <location>
        <begin position="1"/>
        <end position="114"/>
    </location>
</feature>
<proteinExistence type="predicted"/>
<organism evidence="2 3">
    <name type="scientific">Exophiala xenobiotica</name>
    <dbReference type="NCBI Taxonomy" id="348802"/>
    <lineage>
        <taxon>Eukaryota</taxon>
        <taxon>Fungi</taxon>
        <taxon>Dikarya</taxon>
        <taxon>Ascomycota</taxon>
        <taxon>Pezizomycotina</taxon>
        <taxon>Eurotiomycetes</taxon>
        <taxon>Chaetothyriomycetidae</taxon>
        <taxon>Chaetothyriales</taxon>
        <taxon>Herpotrichiellaceae</taxon>
        <taxon>Exophiala</taxon>
    </lineage>
</organism>
<protein>
    <submittedName>
        <fullName evidence="2">Uncharacterized protein</fullName>
    </submittedName>
</protein>
<evidence type="ECO:0000313" key="2">
    <source>
        <dbReference type="EMBL" id="KIW49068.1"/>
    </source>
</evidence>
<feature type="compositionally biased region" description="Polar residues" evidence="1">
    <location>
        <begin position="23"/>
        <end position="37"/>
    </location>
</feature>
<reference evidence="2 3" key="1">
    <citation type="submission" date="2015-01" db="EMBL/GenBank/DDBJ databases">
        <title>The Genome Sequence of Exophiala xenobiotica CBS118157.</title>
        <authorList>
            <consortium name="The Broad Institute Genomics Platform"/>
            <person name="Cuomo C."/>
            <person name="de Hoog S."/>
            <person name="Gorbushina A."/>
            <person name="Stielow B."/>
            <person name="Teixiera M."/>
            <person name="Abouelleil A."/>
            <person name="Chapman S.B."/>
            <person name="Priest M."/>
            <person name="Young S.K."/>
            <person name="Wortman J."/>
            <person name="Nusbaum C."/>
            <person name="Birren B."/>
        </authorList>
    </citation>
    <scope>NUCLEOTIDE SEQUENCE [LARGE SCALE GENOMIC DNA]</scope>
    <source>
        <strain evidence="2 3">CBS 118157</strain>
    </source>
</reference>
<dbReference type="HOGENOM" id="CLU_167710_0_0_1"/>
<dbReference type="OrthoDB" id="4132874at2759"/>
<dbReference type="EMBL" id="KN847323">
    <property type="protein sequence ID" value="KIW49068.1"/>
    <property type="molecule type" value="Genomic_DNA"/>
</dbReference>
<keyword evidence="3" id="KW-1185">Reference proteome</keyword>
<evidence type="ECO:0000256" key="1">
    <source>
        <dbReference type="SAM" id="MobiDB-lite"/>
    </source>
</evidence>